<feature type="compositionally biased region" description="Basic and acidic residues" evidence="1">
    <location>
        <begin position="32"/>
        <end position="42"/>
    </location>
</feature>
<sequence length="97" mass="10065">MEEFGYSDSGSYCSSSDSDVDHGDVDGDADGEVNHHVKEDNRLPGGSRKRTRDGAKEDGACADVQKANASERTDESGEIALPCTVPLATAAAASESS</sequence>
<gene>
    <name evidence="2" type="ORF">D9C73_009446</name>
</gene>
<evidence type="ECO:0000313" key="2">
    <source>
        <dbReference type="EMBL" id="TKS76392.1"/>
    </source>
</evidence>
<evidence type="ECO:0000256" key="1">
    <source>
        <dbReference type="SAM" id="MobiDB-lite"/>
    </source>
</evidence>
<protein>
    <submittedName>
        <fullName evidence="2">Uncharacterized protein</fullName>
    </submittedName>
</protein>
<feature type="compositionally biased region" description="Low complexity" evidence="1">
    <location>
        <begin position="1"/>
        <end position="17"/>
    </location>
</feature>
<proteinExistence type="predicted"/>
<dbReference type="Proteomes" id="UP000298787">
    <property type="component" value="Chromosome 9"/>
</dbReference>
<reference evidence="2 3" key="1">
    <citation type="submission" date="2019-01" db="EMBL/GenBank/DDBJ databases">
        <title>Genome Assembly of Collichthys lucidus.</title>
        <authorList>
            <person name="Cai M."/>
            <person name="Xiao S."/>
        </authorList>
    </citation>
    <scope>NUCLEOTIDE SEQUENCE [LARGE SCALE GENOMIC DNA]</scope>
    <source>
        <strain evidence="2">JT15FE1705JMU</strain>
        <tissue evidence="2">Muscle</tissue>
    </source>
</reference>
<feature type="region of interest" description="Disordered" evidence="1">
    <location>
        <begin position="1"/>
        <end position="77"/>
    </location>
</feature>
<organism evidence="2 3">
    <name type="scientific">Collichthys lucidus</name>
    <name type="common">Big head croaker</name>
    <name type="synonym">Sciaena lucida</name>
    <dbReference type="NCBI Taxonomy" id="240159"/>
    <lineage>
        <taxon>Eukaryota</taxon>
        <taxon>Metazoa</taxon>
        <taxon>Chordata</taxon>
        <taxon>Craniata</taxon>
        <taxon>Vertebrata</taxon>
        <taxon>Euteleostomi</taxon>
        <taxon>Actinopterygii</taxon>
        <taxon>Neopterygii</taxon>
        <taxon>Teleostei</taxon>
        <taxon>Neoteleostei</taxon>
        <taxon>Acanthomorphata</taxon>
        <taxon>Eupercaria</taxon>
        <taxon>Sciaenidae</taxon>
        <taxon>Collichthys</taxon>
    </lineage>
</organism>
<evidence type="ECO:0000313" key="3">
    <source>
        <dbReference type="Proteomes" id="UP000298787"/>
    </source>
</evidence>
<dbReference type="EMBL" id="CM014086">
    <property type="protein sequence ID" value="TKS76392.1"/>
    <property type="molecule type" value="Genomic_DNA"/>
</dbReference>
<name>A0A4V6APE6_COLLU</name>
<dbReference type="AlphaFoldDB" id="A0A4V6APE6"/>
<accession>A0A4V6APE6</accession>
<keyword evidence="3" id="KW-1185">Reference proteome</keyword>